<dbReference type="KEGG" id="rgi:RGI145_00895"/>
<sequence length="111" mass="12203">MFMDDFWTTIDSADDLRLGEVMPAWFAGRMMADDWLFGLLLTTGHTMIIRNIDAIHVSRTGHVLLDVNMATASDAPRLSGPLLTSPTERGRATVALAQVAVAFELKDVPED</sequence>
<dbReference type="Proteomes" id="UP000185494">
    <property type="component" value="Chromosome 1"/>
</dbReference>
<reference evidence="1 2" key="1">
    <citation type="submission" date="2016-05" db="EMBL/GenBank/DDBJ databases">
        <title>Complete Genome and Methylome Analysis of Psychrotrophic Bacterial Isolates from Antarctic Lake Untersee.</title>
        <authorList>
            <person name="Fomenkov A."/>
            <person name="Akimov V.N."/>
            <person name="Vasilyeva L.V."/>
            <person name="Andersen D."/>
            <person name="Vincze T."/>
            <person name="Roberts R.J."/>
        </authorList>
    </citation>
    <scope>NUCLEOTIDE SEQUENCE [LARGE SCALE GENOMIC DNA]</scope>
    <source>
        <strain evidence="1 2">U14-5</strain>
    </source>
</reference>
<dbReference type="EMBL" id="CP015583">
    <property type="protein sequence ID" value="APT55886.1"/>
    <property type="molecule type" value="Genomic_DNA"/>
</dbReference>
<protein>
    <submittedName>
        <fullName evidence="1">Uncharacterized protein</fullName>
    </submittedName>
</protein>
<name>A0A1L7AAS9_9PROT</name>
<dbReference type="STRING" id="257708.RGI145_00895"/>
<evidence type="ECO:0000313" key="1">
    <source>
        <dbReference type="EMBL" id="APT55886.1"/>
    </source>
</evidence>
<evidence type="ECO:0000313" key="2">
    <source>
        <dbReference type="Proteomes" id="UP000185494"/>
    </source>
</evidence>
<dbReference type="AlphaFoldDB" id="A0A1L7AAS9"/>
<gene>
    <name evidence="1" type="ORF">RGI145_00895</name>
</gene>
<proteinExistence type="predicted"/>
<organism evidence="1 2">
    <name type="scientific">Roseomonas gilardii</name>
    <dbReference type="NCBI Taxonomy" id="257708"/>
    <lineage>
        <taxon>Bacteria</taxon>
        <taxon>Pseudomonadati</taxon>
        <taxon>Pseudomonadota</taxon>
        <taxon>Alphaproteobacteria</taxon>
        <taxon>Acetobacterales</taxon>
        <taxon>Roseomonadaceae</taxon>
        <taxon>Roseomonas</taxon>
    </lineage>
</organism>
<accession>A0A1L7AAS9</accession>